<name>A0A4D7JNR4_9BACT</name>
<evidence type="ECO:0000259" key="10">
    <source>
        <dbReference type="PROSITE" id="PS52044"/>
    </source>
</evidence>
<dbReference type="GO" id="GO:0016787">
    <property type="term" value="F:hydrolase activity"/>
    <property type="evidence" value="ECO:0007669"/>
    <property type="project" value="UniProtKB-KW"/>
</dbReference>
<keyword evidence="7" id="KW-0378">Hydrolase</keyword>
<dbReference type="RefSeq" id="WP_137090725.1">
    <property type="nucleotide sequence ID" value="NZ_CP028923.1"/>
</dbReference>
<keyword evidence="6" id="KW-0255">Endonuclease</keyword>
<keyword evidence="8" id="KW-0040">ANK repeat</keyword>
<evidence type="ECO:0000256" key="8">
    <source>
        <dbReference type="ARBA" id="ARBA00023043"/>
    </source>
</evidence>
<dbReference type="GO" id="GO:0005737">
    <property type="term" value="C:cytoplasm"/>
    <property type="evidence" value="ECO:0007669"/>
    <property type="project" value="UniProtKB-SubCell"/>
</dbReference>
<evidence type="ECO:0000256" key="3">
    <source>
        <dbReference type="ARBA" id="ARBA00022490"/>
    </source>
</evidence>
<reference evidence="11 12" key="1">
    <citation type="submission" date="2018-04" db="EMBL/GenBank/DDBJ databases">
        <title>Complete genome uncultured novel isolate.</title>
        <authorList>
            <person name="Merlino G."/>
        </authorList>
    </citation>
    <scope>NUCLEOTIDE SEQUENCE [LARGE SCALE GENOMIC DNA]</scope>
    <source>
        <strain evidence="12">R1DC9</strain>
    </source>
</reference>
<dbReference type="GO" id="GO:0004519">
    <property type="term" value="F:endonuclease activity"/>
    <property type="evidence" value="ECO:0007669"/>
    <property type="project" value="UniProtKB-KW"/>
</dbReference>
<dbReference type="KEGG" id="fpf:DCC35_10480"/>
<keyword evidence="9" id="KW-0175">Coiled coil</keyword>
<evidence type="ECO:0000256" key="1">
    <source>
        <dbReference type="ARBA" id="ARBA00004496"/>
    </source>
</evidence>
<dbReference type="Pfam" id="PF18826">
    <property type="entry name" value="bVLRF1"/>
    <property type="match status" value="1"/>
</dbReference>
<feature type="domain" description="VLRF1" evidence="10">
    <location>
        <begin position="62"/>
        <end position="202"/>
    </location>
</feature>
<dbReference type="AlphaFoldDB" id="A0A4D7JNR4"/>
<evidence type="ECO:0000313" key="12">
    <source>
        <dbReference type="Proteomes" id="UP000298616"/>
    </source>
</evidence>
<keyword evidence="12" id="KW-1185">Reference proteome</keyword>
<evidence type="ECO:0000256" key="4">
    <source>
        <dbReference type="ARBA" id="ARBA00022722"/>
    </source>
</evidence>
<evidence type="ECO:0000256" key="9">
    <source>
        <dbReference type="ARBA" id="ARBA00023054"/>
    </source>
</evidence>
<keyword evidence="4" id="KW-0540">Nuclease</keyword>
<accession>A0A4D7JNR4</accession>
<dbReference type="InterPro" id="IPR041175">
    <property type="entry name" value="VLRF1/Vms1"/>
</dbReference>
<dbReference type="PANTHER" id="PTHR16036">
    <property type="entry name" value="ANKYRIN REPEAT AND ZINC FINGER DOMAIN-CONTAINING PROTEIN 1"/>
    <property type="match status" value="1"/>
</dbReference>
<organism evidence="11 12">
    <name type="scientific">Mangrovivirga cuniculi</name>
    <dbReference type="NCBI Taxonomy" id="2715131"/>
    <lineage>
        <taxon>Bacteria</taxon>
        <taxon>Pseudomonadati</taxon>
        <taxon>Bacteroidota</taxon>
        <taxon>Cytophagia</taxon>
        <taxon>Cytophagales</taxon>
        <taxon>Mangrovivirgaceae</taxon>
        <taxon>Mangrovivirga</taxon>
    </lineage>
</organism>
<evidence type="ECO:0000256" key="5">
    <source>
        <dbReference type="ARBA" id="ARBA00022737"/>
    </source>
</evidence>
<comment type="subcellular location">
    <subcellularLocation>
        <location evidence="1">Cytoplasm</location>
    </subcellularLocation>
</comment>
<dbReference type="EMBL" id="CP028923">
    <property type="protein sequence ID" value="QCK15140.1"/>
    <property type="molecule type" value="Genomic_DNA"/>
</dbReference>
<keyword evidence="3" id="KW-0963">Cytoplasm</keyword>
<evidence type="ECO:0000256" key="7">
    <source>
        <dbReference type="ARBA" id="ARBA00022801"/>
    </source>
</evidence>
<keyword evidence="5" id="KW-0677">Repeat</keyword>
<evidence type="ECO:0000256" key="6">
    <source>
        <dbReference type="ARBA" id="ARBA00022759"/>
    </source>
</evidence>
<dbReference type="PROSITE" id="PS52044">
    <property type="entry name" value="VLRF1"/>
    <property type="match status" value="1"/>
</dbReference>
<proteinExistence type="inferred from homology"/>
<comment type="similarity">
    <text evidence="2">Belongs to the ANKZF1/VMS1 family.</text>
</comment>
<dbReference type="OrthoDB" id="850705at2"/>
<sequence length="215" mass="25385">MKRKELEITEINELLFELQNDSDIKLIFDNDKWRFTILKDNKKDYLRIPITTIYEENEVVPVSRHFVIALIETGHAALALCDEEEILNHKVFKSYMVRKKQGKSQLKYLKTKGKSRAGSRVRLANALEFFENINTRLNDYEDEYSIDIIALSCNKTILPFLYNSKVEPPFDKKDDRLYKIPKYVDTPGYEEMLETYEYLISGELFTESDNFILEV</sequence>
<protein>
    <recommendedName>
        <fullName evidence="10">VLRF1 domain-containing protein</fullName>
    </recommendedName>
</protein>
<gene>
    <name evidence="11" type="ORF">DCC35_10480</name>
</gene>
<dbReference type="PANTHER" id="PTHR16036:SF2">
    <property type="entry name" value="TRNA ENDONUCLEASE ANKZF1"/>
    <property type="match status" value="1"/>
</dbReference>
<evidence type="ECO:0000313" key="11">
    <source>
        <dbReference type="EMBL" id="QCK15140.1"/>
    </source>
</evidence>
<evidence type="ECO:0000256" key="2">
    <source>
        <dbReference type="ARBA" id="ARBA00009262"/>
    </source>
</evidence>
<dbReference type="Proteomes" id="UP000298616">
    <property type="component" value="Chromosome"/>
</dbReference>
<dbReference type="InterPro" id="IPR047139">
    <property type="entry name" value="ANKZ1/VMS1"/>
</dbReference>
<dbReference type="GO" id="GO:0036503">
    <property type="term" value="P:ERAD pathway"/>
    <property type="evidence" value="ECO:0007669"/>
    <property type="project" value="TreeGrafter"/>
</dbReference>